<comment type="caution">
    <text evidence="2">The sequence shown here is derived from an EMBL/GenBank/DDBJ whole genome shotgun (WGS) entry which is preliminary data.</text>
</comment>
<name>A0A7U7PY63_9STAP</name>
<proteinExistence type="predicted"/>
<dbReference type="EMBL" id="CVOU01000018">
    <property type="protein sequence ID" value="CRI26332.1"/>
    <property type="molecule type" value="Genomic_DNA"/>
</dbReference>
<keyword evidence="1" id="KW-1133">Transmembrane helix</keyword>
<organism evidence="2 3">
    <name type="scientific">Staphylococcus argenteus</name>
    <dbReference type="NCBI Taxonomy" id="985002"/>
    <lineage>
        <taxon>Bacteria</taxon>
        <taxon>Bacillati</taxon>
        <taxon>Bacillota</taxon>
        <taxon>Bacilli</taxon>
        <taxon>Bacillales</taxon>
        <taxon>Staphylococcaceae</taxon>
        <taxon>Staphylococcus</taxon>
    </lineage>
</organism>
<sequence>MIKHRLKRNNKHLENYKKIQKRKTEEQDNGCLKSIAMLIVLFLLIIFGIVACSTNVNFFFQ</sequence>
<evidence type="ECO:0000256" key="1">
    <source>
        <dbReference type="SAM" id="Phobius"/>
    </source>
</evidence>
<evidence type="ECO:0000313" key="3">
    <source>
        <dbReference type="Proteomes" id="UP000236509"/>
    </source>
</evidence>
<dbReference type="RefSeq" id="WP_031788268.1">
    <property type="nucleotide sequence ID" value="NZ_AP018562.1"/>
</dbReference>
<accession>A0A7U7PY63</accession>
<keyword evidence="1" id="KW-0472">Membrane</keyword>
<keyword evidence="3" id="KW-1185">Reference proteome</keyword>
<protein>
    <submittedName>
        <fullName evidence="2">Putative membrane protein</fullName>
    </submittedName>
</protein>
<feature type="transmembrane region" description="Helical" evidence="1">
    <location>
        <begin position="35"/>
        <end position="60"/>
    </location>
</feature>
<evidence type="ECO:0000313" key="2">
    <source>
        <dbReference type="EMBL" id="CRI26332.1"/>
    </source>
</evidence>
<dbReference type="AlphaFoldDB" id="A0A7U7PY63"/>
<dbReference type="Proteomes" id="UP000236509">
    <property type="component" value="Unassembled WGS sequence"/>
</dbReference>
<reference evidence="2 3" key="1">
    <citation type="submission" date="2015-04" db="EMBL/GenBank/DDBJ databases">
        <authorList>
            <person name="Cao L."/>
            <person name="Gao C.H."/>
        </authorList>
    </citation>
    <scope>NUCLEOTIDE SEQUENCE [LARGE SCALE GENOMIC DNA]</scope>
    <source>
        <strain evidence="2 3">SH3</strain>
    </source>
</reference>
<gene>
    <name evidence="2" type="ORF">BN1326_60275</name>
</gene>
<keyword evidence="1" id="KW-0812">Transmembrane</keyword>